<dbReference type="RefSeq" id="WP_092474277.1">
    <property type="nucleotide sequence ID" value="NZ_FOOX01000020.1"/>
</dbReference>
<dbReference type="AlphaFoldDB" id="A0A1I2Y9U8"/>
<name>A0A1I2Y9U8_9FIRM</name>
<evidence type="ECO:0000313" key="2">
    <source>
        <dbReference type="Proteomes" id="UP000199337"/>
    </source>
</evidence>
<evidence type="ECO:0000313" key="1">
    <source>
        <dbReference type="EMBL" id="SFH22405.1"/>
    </source>
</evidence>
<organism evidence="1 2">
    <name type="scientific">Desulfotruncus arcticus DSM 17038</name>
    <dbReference type="NCBI Taxonomy" id="1121424"/>
    <lineage>
        <taxon>Bacteria</taxon>
        <taxon>Bacillati</taxon>
        <taxon>Bacillota</taxon>
        <taxon>Clostridia</taxon>
        <taxon>Eubacteriales</taxon>
        <taxon>Desulfallaceae</taxon>
        <taxon>Desulfotruncus</taxon>
    </lineage>
</organism>
<protein>
    <submittedName>
        <fullName evidence="1">Uncharacterized protein</fullName>
    </submittedName>
</protein>
<sequence length="170" mass="20303">MYAFDRYRMDNRTVEQFAEDIAQGTRVEREIISWYVRYYEMKYKIALEVEDNGCDNSGKLLERGEVNTLADFKLNGQPVEVKFNNKRLLRFHFKVDQLESYLKQRASVIWVNGYETDSPVFTVLKTVDLERIRKTRKPVAFLLWGGKMCYEIQAQEFKWLKFEGRTTVEK</sequence>
<accession>A0A1I2Y9U8</accession>
<dbReference type="OrthoDB" id="2082077at2"/>
<proteinExistence type="predicted"/>
<dbReference type="EMBL" id="FOOX01000020">
    <property type="protein sequence ID" value="SFH22405.1"/>
    <property type="molecule type" value="Genomic_DNA"/>
</dbReference>
<gene>
    <name evidence="1" type="ORF">SAMN05660649_04332</name>
</gene>
<dbReference type="STRING" id="341036.SAMN05660649_04332"/>
<reference evidence="2" key="1">
    <citation type="submission" date="2016-10" db="EMBL/GenBank/DDBJ databases">
        <authorList>
            <person name="Varghese N."/>
            <person name="Submissions S."/>
        </authorList>
    </citation>
    <scope>NUCLEOTIDE SEQUENCE [LARGE SCALE GENOMIC DNA]</scope>
    <source>
        <strain evidence="2">DSM 17038</strain>
    </source>
</reference>
<dbReference type="Proteomes" id="UP000199337">
    <property type="component" value="Unassembled WGS sequence"/>
</dbReference>
<keyword evidence="2" id="KW-1185">Reference proteome</keyword>